<keyword evidence="1" id="KW-0732">Signal</keyword>
<gene>
    <name evidence="2" type="ORF">PORUE0001_1161</name>
</gene>
<feature type="chain" id="PRO_5002914807" description="DUF3868 domain-containing protein" evidence="1">
    <location>
        <begin position="25"/>
        <end position="479"/>
    </location>
</feature>
<sequence>MNIKISRLLILLSTLLLVGGTLCAQQFSKAEETKTIALSAEHHTVTRDIARNILRIDLDVAPYAYVRAQQLLRITPVYVSADRSKEIRFNKIYVAGNSRYKILKRQHDLYNSDALGKEVYSRPEGSVYAQGTKDLPHMVYERPFEFWMEQGHVELEIEVFSCGNCPKGTRLAQGGPQSIPVFGSKDYKYDYIVPAATAFKEYAESFDAKIQFVVDKHDLLRDYKGNAQELARLGDFVRRATKIEGAELQAINIRGYASPEGGFEHNKALSERRTKTLDDYVKRTYPNLVNRVEVVAEGMGEDWDGLRKLVDASDMPERQTILDIIDKYNTDTEREADIKALDGGKVYRNLLENDYPKLRRTTFTMSYRVRPFEVSELAHIYSTNPKLLSLKELYTLAQQVIARGESPVAIYRAGYEQNASDPVARLNYANALLEYDKNANEAYKVLSTIQSDSRAKLPTAIALDMMGRKAEAETLYFKK</sequence>
<dbReference type="EMBL" id="ACLR01000111">
    <property type="protein sequence ID" value="EEK17205.1"/>
    <property type="molecule type" value="Genomic_DNA"/>
</dbReference>
<dbReference type="InterPro" id="IPR036737">
    <property type="entry name" value="OmpA-like_sf"/>
</dbReference>
<evidence type="ECO:0000256" key="1">
    <source>
        <dbReference type="SAM" id="SignalP"/>
    </source>
</evidence>
<dbReference type="OrthoDB" id="1100173at2"/>
<protein>
    <recommendedName>
        <fullName evidence="4">DUF3868 domain-containing protein</fullName>
    </recommendedName>
</protein>
<dbReference type="AlphaFoldDB" id="C2MAM7"/>
<comment type="caution">
    <text evidence="2">The sequence shown here is derived from an EMBL/GenBank/DDBJ whole genome shotgun (WGS) entry which is preliminary data.</text>
</comment>
<dbReference type="Gene3D" id="3.30.1330.60">
    <property type="entry name" value="OmpA-like domain"/>
    <property type="match status" value="1"/>
</dbReference>
<feature type="signal peptide" evidence="1">
    <location>
        <begin position="1"/>
        <end position="24"/>
    </location>
</feature>
<accession>C2MAM7</accession>
<dbReference type="STRING" id="596327.PORUE0001_1161"/>
<dbReference type="RefSeq" id="WP_007364961.1">
    <property type="nucleotide sequence ID" value="NZ_ACLR01000111.1"/>
</dbReference>
<dbReference type="eggNOG" id="COG2885">
    <property type="taxonomic scope" value="Bacteria"/>
</dbReference>
<name>C2MAM7_9PORP</name>
<organism evidence="2 3">
    <name type="scientific">Porphyromonas uenonis 60-3</name>
    <dbReference type="NCBI Taxonomy" id="596327"/>
    <lineage>
        <taxon>Bacteria</taxon>
        <taxon>Pseudomonadati</taxon>
        <taxon>Bacteroidota</taxon>
        <taxon>Bacteroidia</taxon>
        <taxon>Bacteroidales</taxon>
        <taxon>Porphyromonadaceae</taxon>
        <taxon>Porphyromonas</taxon>
    </lineage>
</organism>
<evidence type="ECO:0000313" key="3">
    <source>
        <dbReference type="Proteomes" id="UP000003303"/>
    </source>
</evidence>
<dbReference type="SUPFAM" id="SSF103088">
    <property type="entry name" value="OmpA-like"/>
    <property type="match status" value="1"/>
</dbReference>
<evidence type="ECO:0000313" key="2">
    <source>
        <dbReference type="EMBL" id="EEK17205.1"/>
    </source>
</evidence>
<keyword evidence="3" id="KW-1185">Reference proteome</keyword>
<evidence type="ECO:0008006" key="4">
    <source>
        <dbReference type="Google" id="ProtNLM"/>
    </source>
</evidence>
<proteinExistence type="predicted"/>
<dbReference type="Proteomes" id="UP000003303">
    <property type="component" value="Unassembled WGS sequence"/>
</dbReference>
<reference evidence="2 3" key="1">
    <citation type="submission" date="2009-04" db="EMBL/GenBank/DDBJ databases">
        <authorList>
            <person name="Sebastian Y."/>
            <person name="Madupu R."/>
            <person name="Durkin A.S."/>
            <person name="Torralba M."/>
            <person name="Methe B."/>
            <person name="Sutton G.G."/>
            <person name="Strausberg R.L."/>
            <person name="Nelson K.E."/>
        </authorList>
    </citation>
    <scope>NUCLEOTIDE SEQUENCE [LARGE SCALE GENOMIC DNA]</scope>
    <source>
        <strain evidence="2 3">60-3</strain>
    </source>
</reference>